<organism evidence="1 2">
    <name type="scientific">Aliarcobacter cryaerophilus</name>
    <dbReference type="NCBI Taxonomy" id="28198"/>
    <lineage>
        <taxon>Bacteria</taxon>
        <taxon>Pseudomonadati</taxon>
        <taxon>Campylobacterota</taxon>
        <taxon>Epsilonproteobacteria</taxon>
        <taxon>Campylobacterales</taxon>
        <taxon>Arcobacteraceae</taxon>
        <taxon>Aliarcobacter</taxon>
    </lineage>
</organism>
<dbReference type="RefSeq" id="WP_105909653.1">
    <property type="nucleotide sequence ID" value="NZ_NXGJ01000013.1"/>
</dbReference>
<proteinExistence type="predicted"/>
<dbReference type="EMBL" id="NXGJ01000013">
    <property type="protein sequence ID" value="PRM87136.1"/>
    <property type="molecule type" value="Genomic_DNA"/>
</dbReference>
<reference evidence="1 2" key="1">
    <citation type="submission" date="2017-09" db="EMBL/GenBank/DDBJ databases">
        <title>Reassesment of A. cryaerophilus.</title>
        <authorList>
            <person name="Perez-Cataluna A."/>
            <person name="Collado L."/>
            <person name="Salgado O."/>
            <person name="Lefinanco V."/>
            <person name="Figueras M.J."/>
        </authorList>
    </citation>
    <scope>NUCLEOTIDE SEQUENCE [LARGE SCALE GENOMIC DNA]</scope>
    <source>
        <strain evidence="1 2">LMG 9861</strain>
    </source>
</reference>
<evidence type="ECO:0000313" key="2">
    <source>
        <dbReference type="Proteomes" id="UP000239065"/>
    </source>
</evidence>
<name>A0A2S9SKN1_9BACT</name>
<sequence length="356" mass="42017">MSKNLFNIISITPHSFSKENLQNRNFEKITNFLSNLTTNGTIVFFSDDWKDLLIENIKELEQEDFDDIKSLLNTLFSRNRMILNKQASFSSENEEELMRKTNELHKIKNFDLLIGINEYPNFIKIEELKREVLRYEGAIVDKQTRDNLKNIFINILHYAEIVKIIDPYFNFEPVAGDKIRYMDTIHIICENTSVRHNNNLPAIIEIHTSVKSILNNDKIIDWKFVQNWESIINDLEKKYNHKIEVNIWEEDKSKDEWHERYIITDQCALSIGKGTDISDFTDSTWSLLNWDDIDKTASKYIENRNIYKLIAKVNSSGLKKINKSNNYDEYKTEEEIAEKKANVKNFKKVSIPQKKS</sequence>
<evidence type="ECO:0000313" key="1">
    <source>
        <dbReference type="EMBL" id="PRM87136.1"/>
    </source>
</evidence>
<dbReference type="AlphaFoldDB" id="A0A2S9SKN1"/>
<protein>
    <submittedName>
        <fullName evidence="1">Uncharacterized protein</fullName>
    </submittedName>
</protein>
<comment type="caution">
    <text evidence="1">The sequence shown here is derived from an EMBL/GenBank/DDBJ whole genome shotgun (WGS) entry which is preliminary data.</text>
</comment>
<dbReference type="Proteomes" id="UP000239065">
    <property type="component" value="Unassembled WGS sequence"/>
</dbReference>
<gene>
    <name evidence="1" type="ORF">CJ669_09075</name>
</gene>
<accession>A0A2S9SKN1</accession>